<feature type="coiled-coil region" evidence="1">
    <location>
        <begin position="367"/>
        <end position="404"/>
    </location>
</feature>
<keyword evidence="4" id="KW-1185">Reference proteome</keyword>
<dbReference type="Proteomes" id="UP000092716">
    <property type="component" value="Chromosome 5"/>
</dbReference>
<feature type="compositionally biased region" description="Basic and acidic residues" evidence="2">
    <location>
        <begin position="171"/>
        <end position="182"/>
    </location>
</feature>
<evidence type="ECO:0000256" key="1">
    <source>
        <dbReference type="SAM" id="Coils"/>
    </source>
</evidence>
<dbReference type="KEGG" id="pcot:PCOAH_00010760"/>
<name>A0A1B1DVM1_9APIC</name>
<dbReference type="GeneID" id="30907802"/>
<proteinExistence type="predicted"/>
<feature type="coiled-coil region" evidence="1">
    <location>
        <begin position="12"/>
        <end position="46"/>
    </location>
</feature>
<evidence type="ECO:0000256" key="2">
    <source>
        <dbReference type="SAM" id="MobiDB-lite"/>
    </source>
</evidence>
<evidence type="ECO:0000313" key="4">
    <source>
        <dbReference type="Proteomes" id="UP000092716"/>
    </source>
</evidence>
<accession>A0A1B1DVM1</accession>
<dbReference type="AlphaFoldDB" id="A0A1B1DVM1"/>
<sequence>MSYLLDDKKILLKELFIRNEDIKRENENIELENRAFLKLIESYEEQTKLLKALPYIHHVCTSLYAVEDEINFNLSRHEFASHLNQLLDEEIHKYKNILKNILTKSDVDVGSPTNGLSGQQVSKDQLKNKVYNIDMEDVDDMVSVSRGTSANETLVREQLEGKDPPGGATQEEQHDQTAEQHADSPCQTNEKNICLHWEREKSTGEFYSIQSFEAKEDIHRSRLNLPEKQQLTMNEIEKLKGKIKKNTVYYDNAKTMILSMITQCKILLFELDEDTKSYNTWRERMKKDNYLMKRKNCLNEFFSEIIQKHRDKVGEARKTNQTLLNLYRKKFSNMNYIITLNENINNVDFRYLHVLIHNQKLNYDRLMREHEDSYSCLRKLLNELRQTQNKIEEREGRKKEMQTTIEKNNCTLNEMNRMIIDLTNKIDTTNSVSNKMNQYEHVGAMGSNSVLQCIQLNKDIHNVEKKIKSYERKIDITENVKVKTKEGKRDGTKG</sequence>
<dbReference type="EMBL" id="CP016243">
    <property type="protein sequence ID" value="ANQ06833.1"/>
    <property type="molecule type" value="Genomic_DNA"/>
</dbReference>
<gene>
    <name evidence="3" type="ORF">PCOAH_00010760</name>
</gene>
<protein>
    <submittedName>
        <fullName evidence="3">Uncharacterized protein</fullName>
    </submittedName>
</protein>
<feature type="region of interest" description="Disordered" evidence="2">
    <location>
        <begin position="159"/>
        <end position="187"/>
    </location>
</feature>
<feature type="coiled-coil region" evidence="1">
    <location>
        <begin position="453"/>
        <end position="480"/>
    </location>
</feature>
<reference evidence="4" key="1">
    <citation type="submission" date="2016-06" db="EMBL/GenBank/DDBJ databases">
        <title>First high quality genome sequence of Plasmodium coatneyi using continuous long reads from single molecule, real-time sequencing.</title>
        <authorList>
            <person name="Chien J.-T."/>
            <person name="Pakala S.B."/>
            <person name="Geraldo J.A."/>
            <person name="Lapp S.A."/>
            <person name="Barnwell J.W."/>
            <person name="Kissinger J.C."/>
            <person name="Galinski M.R."/>
            <person name="Humphrey J.C."/>
        </authorList>
    </citation>
    <scope>NUCLEOTIDE SEQUENCE [LARGE SCALE GENOMIC DNA]</scope>
    <source>
        <strain evidence="4">Hackeri</strain>
    </source>
</reference>
<dbReference type="RefSeq" id="XP_019913528.1">
    <property type="nucleotide sequence ID" value="XM_020057885.1"/>
</dbReference>
<organism evidence="3 4">
    <name type="scientific">Plasmodium coatneyi</name>
    <dbReference type="NCBI Taxonomy" id="208452"/>
    <lineage>
        <taxon>Eukaryota</taxon>
        <taxon>Sar</taxon>
        <taxon>Alveolata</taxon>
        <taxon>Apicomplexa</taxon>
        <taxon>Aconoidasida</taxon>
        <taxon>Haemosporida</taxon>
        <taxon>Plasmodiidae</taxon>
        <taxon>Plasmodium</taxon>
    </lineage>
</organism>
<keyword evidence="1" id="KW-0175">Coiled coil</keyword>
<dbReference type="OrthoDB" id="372094at2759"/>
<dbReference type="VEuPathDB" id="PlasmoDB:PCOAH_00010760"/>
<evidence type="ECO:0000313" key="3">
    <source>
        <dbReference type="EMBL" id="ANQ06833.1"/>
    </source>
</evidence>